<evidence type="ECO:0000259" key="1">
    <source>
        <dbReference type="Pfam" id="PF00188"/>
    </source>
</evidence>
<dbReference type="InterPro" id="IPR035940">
    <property type="entry name" value="CAP_sf"/>
</dbReference>
<evidence type="ECO:0000313" key="3">
    <source>
        <dbReference type="Proteomes" id="UP000001396"/>
    </source>
</evidence>
<dbReference type="PANTHER" id="PTHR31157">
    <property type="entry name" value="SCP DOMAIN-CONTAINING PROTEIN"/>
    <property type="match status" value="1"/>
</dbReference>
<dbReference type="InterPro" id="IPR014044">
    <property type="entry name" value="CAP_dom"/>
</dbReference>
<gene>
    <name evidence="2" type="ORF">PPL_10099</name>
</gene>
<dbReference type="EMBL" id="ADBJ01000047">
    <property type="protein sequence ID" value="EFA76334.1"/>
    <property type="molecule type" value="Genomic_DNA"/>
</dbReference>
<dbReference type="GeneID" id="31365570"/>
<proteinExistence type="predicted"/>
<organism evidence="2 3">
    <name type="scientific">Heterostelium pallidum (strain ATCC 26659 / Pp 5 / PN500)</name>
    <name type="common">Cellular slime mold</name>
    <name type="synonym">Polysphondylium pallidum</name>
    <dbReference type="NCBI Taxonomy" id="670386"/>
    <lineage>
        <taxon>Eukaryota</taxon>
        <taxon>Amoebozoa</taxon>
        <taxon>Evosea</taxon>
        <taxon>Eumycetozoa</taxon>
        <taxon>Dictyostelia</taxon>
        <taxon>Acytosteliales</taxon>
        <taxon>Acytosteliaceae</taxon>
        <taxon>Heterostelium</taxon>
    </lineage>
</organism>
<protein>
    <recommendedName>
        <fullName evidence="1">SCP domain-containing protein</fullName>
    </recommendedName>
</protein>
<keyword evidence="3" id="KW-1185">Reference proteome</keyword>
<dbReference type="SUPFAM" id="SSF55797">
    <property type="entry name" value="PR-1-like"/>
    <property type="match status" value="1"/>
</dbReference>
<feature type="domain" description="SCP" evidence="1">
    <location>
        <begin position="29"/>
        <end position="144"/>
    </location>
</feature>
<dbReference type="AlphaFoldDB" id="D3BQB4"/>
<dbReference type="Pfam" id="PF00188">
    <property type="entry name" value="CAP"/>
    <property type="match status" value="1"/>
</dbReference>
<accession>D3BQB4</accession>
<dbReference type="RefSeq" id="XP_020428466.1">
    <property type="nucleotide sequence ID" value="XM_020580881.1"/>
</dbReference>
<dbReference type="PANTHER" id="PTHR31157:SF1">
    <property type="entry name" value="SCP DOMAIN-CONTAINING PROTEIN"/>
    <property type="match status" value="1"/>
</dbReference>
<dbReference type="Gene3D" id="3.40.33.10">
    <property type="entry name" value="CAP"/>
    <property type="match status" value="1"/>
</dbReference>
<reference evidence="2 3" key="1">
    <citation type="journal article" date="2011" name="Genome Res.">
        <title>Phylogeny-wide analysis of social amoeba genomes highlights ancient origins for complex intercellular communication.</title>
        <authorList>
            <person name="Heidel A.J."/>
            <person name="Lawal H.M."/>
            <person name="Felder M."/>
            <person name="Schilde C."/>
            <person name="Helps N.R."/>
            <person name="Tunggal B."/>
            <person name="Rivero F."/>
            <person name="John U."/>
            <person name="Schleicher M."/>
            <person name="Eichinger L."/>
            <person name="Platzer M."/>
            <person name="Noegel A.A."/>
            <person name="Schaap P."/>
            <person name="Gloeckner G."/>
        </authorList>
    </citation>
    <scope>NUCLEOTIDE SEQUENCE [LARGE SCALE GENOMIC DNA]</scope>
    <source>
        <strain evidence="3">ATCC 26659 / Pp 5 / PN500</strain>
    </source>
</reference>
<dbReference type="InParanoid" id="D3BQB4"/>
<name>D3BQB4_HETP5</name>
<comment type="caution">
    <text evidence="2">The sequence shown here is derived from an EMBL/GenBank/DDBJ whole genome shotgun (WGS) entry which is preliminary data.</text>
</comment>
<evidence type="ECO:0000313" key="2">
    <source>
        <dbReference type="EMBL" id="EFA76334.1"/>
    </source>
</evidence>
<dbReference type="Proteomes" id="UP000001396">
    <property type="component" value="Unassembled WGS sequence"/>
</dbReference>
<dbReference type="CDD" id="cd05379">
    <property type="entry name" value="CAP_bacterial"/>
    <property type="match status" value="1"/>
</dbReference>
<sequence>MKFYSGDFYSIINILFIFQVKFNAKYQIDVVNQERDKLNLTRVVENPCLNAAAQSHSKYMASKYAVTQDSAEGDLLSLLQAFGMKSFNVATINMGGSYFCDQDFLKALSTEPTNVENMLDPDVRLIGLAVAESTKGIPYWTQIFSNGKCTK</sequence>